<dbReference type="PANTHER" id="PTHR39338">
    <property type="entry name" value="BLL5662 PROTEIN-RELATED"/>
    <property type="match status" value="1"/>
</dbReference>
<feature type="compositionally biased region" description="Basic and acidic residues" evidence="1">
    <location>
        <begin position="79"/>
        <end position="88"/>
    </location>
</feature>
<dbReference type="PANTHER" id="PTHR39338:SF5">
    <property type="entry name" value="BLR6139 PROTEIN"/>
    <property type="match status" value="1"/>
</dbReference>
<reference evidence="2 3" key="1">
    <citation type="submission" date="2015-11" db="EMBL/GenBank/DDBJ databases">
        <title>Draft Genome Sequence of the Strain BR 10303 (Bradyrhizobium sp.) isolated from nodules of Centrolobium paraense.</title>
        <authorList>
            <person name="Zelli J.E."/>
            <person name="Simoes-Araujo J.L."/>
            <person name="Barauna A.C."/>
            <person name="Silva K."/>
        </authorList>
    </citation>
    <scope>NUCLEOTIDE SEQUENCE [LARGE SCALE GENOMIC DNA]</scope>
    <source>
        <strain evidence="2 3">BR 10303</strain>
    </source>
</reference>
<feature type="region of interest" description="Disordered" evidence="1">
    <location>
        <begin position="73"/>
        <end position="111"/>
    </location>
</feature>
<keyword evidence="3" id="KW-1185">Reference proteome</keyword>
<accession>A0A125Q5Y9</accession>
<dbReference type="InterPro" id="IPR036465">
    <property type="entry name" value="vWFA_dom_sf"/>
</dbReference>
<comment type="caution">
    <text evidence="2">The sequence shown here is derived from an EMBL/GenBank/DDBJ whole genome shotgun (WGS) entry which is preliminary data.</text>
</comment>
<dbReference type="OrthoDB" id="9790469at2"/>
<evidence type="ECO:0000256" key="1">
    <source>
        <dbReference type="SAM" id="MobiDB-lite"/>
    </source>
</evidence>
<proteinExistence type="predicted"/>
<protein>
    <submittedName>
        <fullName evidence="2">VWA containing CoxE family protein</fullName>
    </submittedName>
</protein>
<name>A0A125Q5Y9_9BRAD</name>
<dbReference type="EMBL" id="LNCU01000117">
    <property type="protein sequence ID" value="KWV46277.1"/>
    <property type="molecule type" value="Genomic_DNA"/>
</dbReference>
<dbReference type="Proteomes" id="UP000057737">
    <property type="component" value="Unassembled WGS sequence"/>
</dbReference>
<dbReference type="SUPFAM" id="SSF53300">
    <property type="entry name" value="vWA-like"/>
    <property type="match status" value="1"/>
</dbReference>
<dbReference type="AlphaFoldDB" id="A0A125Q5Y9"/>
<dbReference type="InterPro" id="IPR008912">
    <property type="entry name" value="Uncharacterised_CoxE"/>
</dbReference>
<gene>
    <name evidence="2" type="ORF">AS156_21485</name>
</gene>
<dbReference type="PIRSF" id="PIRSF010256">
    <property type="entry name" value="CoxE_vWa"/>
    <property type="match status" value="1"/>
</dbReference>
<organism evidence="2 3">
    <name type="scientific">Bradyrhizobium macuxiense</name>
    <dbReference type="NCBI Taxonomy" id="1755647"/>
    <lineage>
        <taxon>Bacteria</taxon>
        <taxon>Pseudomonadati</taxon>
        <taxon>Pseudomonadota</taxon>
        <taxon>Alphaproteobacteria</taxon>
        <taxon>Hyphomicrobiales</taxon>
        <taxon>Nitrobacteraceae</taxon>
        <taxon>Bradyrhizobium</taxon>
    </lineage>
</organism>
<dbReference type="Pfam" id="PF05762">
    <property type="entry name" value="VWA_CoxE"/>
    <property type="match status" value="1"/>
</dbReference>
<sequence>MRENLHRFFRAARGAGVRVSPAESIDAMRAVSKVGFADRAILRDTFLLTLAKTQDEKRALGDCFDLFFSQPEPQQDTAEQQKTDDADKSGANPSADAHGDTSGGAPNENIGPLAQMLLSQDRSAISAAIANASGAASLPDIRYFTQRGIFQTRILDAMGIQRLRDDIDNLTASNPALAERLQEALNGLRGTVRDTVSQALLLYGREETENLRNEILRNAPLARIEPRQVEQMRTLIRQIARRLRERYSKPRKRQRRGHLDVRRTLRRNAAWGGIPFLTAWKRKHRDRPKIVALCDVSGSVARVSDFFLLLIHSLHEVVDDVRSFAFSGNLIEVSDILESKSPEEAMKEIMAKVGFGSSDYGNSFADFEDEWMNTITPQTTVIVLGDARSNNLDPRADILRRIGERSKRLVWLNPEGRMTWGFGDSEMPRYATFCTVVRQCATAQQLERVVSDIVATYQ</sequence>
<evidence type="ECO:0000313" key="2">
    <source>
        <dbReference type="EMBL" id="KWV46277.1"/>
    </source>
</evidence>
<evidence type="ECO:0000313" key="3">
    <source>
        <dbReference type="Proteomes" id="UP000057737"/>
    </source>
</evidence>
<dbReference type="InterPro" id="IPR011195">
    <property type="entry name" value="UCP010256"/>
</dbReference>
<dbReference type="RefSeq" id="WP_066514360.1">
    <property type="nucleotide sequence ID" value="NZ_LNCU01000117.1"/>
</dbReference>